<evidence type="ECO:0000313" key="1">
    <source>
        <dbReference type="EMBL" id="KAJ9109916.1"/>
    </source>
</evidence>
<comment type="caution">
    <text evidence="1">The sequence shown here is derived from an EMBL/GenBank/DDBJ whole genome shotgun (WGS) entry which is preliminary data.</text>
</comment>
<name>A0ACC2WGG3_9TREE</name>
<evidence type="ECO:0000313" key="2">
    <source>
        <dbReference type="Proteomes" id="UP001241377"/>
    </source>
</evidence>
<sequence length="456" mass="50429">MTVANDLSSAQQPIATGKKGLSNGSQPQREWAIKASPVVARSKNKIRSVVAGLDLSKTQSDKPLINLGLGDPTVFGLHDPPKVALEAMQEALFSGNANGYVPGTGLREACQAVADYHKRWDGVHYTAEDVTLVSLKHNSGQAQYRTDICVIVQTHGTSHALDMCFSVLASSEQNVLIPRPGFPAYETLLGNVGCEVRYYDVLADREWECDLEAMEQQIDQDTAFILITNPSNPCGNNMTPQHLKDIVEIAERHKVPIIADEIYGHMHWSEWPFVPLASLAKSAPVLTLSGLSKRFLLPGWRFGWIALHDPLNVAGAIRNGLHAWGNRFMGPNTLVQRSLKRILTETPDSWHDEVTRKLEYNAKLAYSSLSVIPGLYCTFPTAAMYLLLGFDIKRFPEFPSDVEFCNALVQEQNLFCIPGASFSIDNHMRLVLAAPSGVLQDACERLREFCAKHYVA</sequence>
<reference evidence="1" key="1">
    <citation type="submission" date="2023-04" db="EMBL/GenBank/DDBJ databases">
        <title>Draft Genome sequencing of Naganishia species isolated from polar environments using Oxford Nanopore Technology.</title>
        <authorList>
            <person name="Leo P."/>
            <person name="Venkateswaran K."/>
        </authorList>
    </citation>
    <scope>NUCLEOTIDE SEQUENCE</scope>
    <source>
        <strain evidence="1">MNA-CCFEE 5261</strain>
    </source>
</reference>
<gene>
    <name evidence="1" type="ORF">QFC19_001896</name>
</gene>
<keyword evidence="2" id="KW-1185">Reference proteome</keyword>
<dbReference type="Proteomes" id="UP001241377">
    <property type="component" value="Unassembled WGS sequence"/>
</dbReference>
<dbReference type="EMBL" id="JASBWR010000015">
    <property type="protein sequence ID" value="KAJ9109916.1"/>
    <property type="molecule type" value="Genomic_DNA"/>
</dbReference>
<proteinExistence type="predicted"/>
<protein>
    <submittedName>
        <fullName evidence="1">Uncharacterized protein</fullName>
    </submittedName>
</protein>
<accession>A0ACC2WGG3</accession>
<organism evidence="1 2">
    <name type="scientific">Naganishia cerealis</name>
    <dbReference type="NCBI Taxonomy" id="610337"/>
    <lineage>
        <taxon>Eukaryota</taxon>
        <taxon>Fungi</taxon>
        <taxon>Dikarya</taxon>
        <taxon>Basidiomycota</taxon>
        <taxon>Agaricomycotina</taxon>
        <taxon>Tremellomycetes</taxon>
        <taxon>Filobasidiales</taxon>
        <taxon>Filobasidiaceae</taxon>
        <taxon>Naganishia</taxon>
    </lineage>
</organism>